<dbReference type="Proteomes" id="UP000422644">
    <property type="component" value="Chromosome"/>
</dbReference>
<keyword evidence="8" id="KW-1185">Reference proteome</keyword>
<dbReference type="Gene3D" id="3.40.190.10">
    <property type="entry name" value="Periplasmic binding protein-like II"/>
    <property type="match status" value="2"/>
</dbReference>
<dbReference type="PANTHER" id="PTHR30061">
    <property type="entry name" value="MALTOSE-BINDING PERIPLASMIC PROTEIN"/>
    <property type="match status" value="1"/>
</dbReference>
<dbReference type="RefSeq" id="WP_026749076.1">
    <property type="nucleotide sequence ID" value="NZ_AP019831.1"/>
</dbReference>
<dbReference type="STRING" id="1122173.GCA_000482505_00148"/>
<dbReference type="GO" id="GO:0015768">
    <property type="term" value="P:maltose transport"/>
    <property type="evidence" value="ECO:0007669"/>
    <property type="project" value="TreeGrafter"/>
</dbReference>
<evidence type="ECO:0000256" key="4">
    <source>
        <dbReference type="ARBA" id="ARBA00022729"/>
    </source>
</evidence>
<keyword evidence="2" id="KW-0813">Transport</keyword>
<reference evidence="6 7" key="2">
    <citation type="submission" date="2019-07" db="EMBL/GenBank/DDBJ databases">
        <title>Complete Genome Sequence of Leptotrichia trevisanii Strain JMUB3935.</title>
        <authorList>
            <person name="Watanabe S."/>
            <person name="Cui L."/>
        </authorList>
    </citation>
    <scope>NUCLEOTIDE SEQUENCE [LARGE SCALE GENOMIC DNA]</scope>
    <source>
        <strain evidence="6 7">JMUB3935</strain>
    </source>
</reference>
<protein>
    <recommendedName>
        <fullName evidence="9">Maltodextrin-binding protein</fullName>
    </recommendedName>
</protein>
<dbReference type="AlphaFoldDB" id="A0A510K090"/>
<comment type="similarity">
    <text evidence="1">Belongs to the bacterial solute-binding protein 1 family.</text>
</comment>
<keyword evidence="3" id="KW-0762">Sugar transport</keyword>
<dbReference type="Pfam" id="PF13416">
    <property type="entry name" value="SBP_bac_8"/>
    <property type="match status" value="1"/>
</dbReference>
<sequence length="418" mass="45241">MKKILLIISAMMVLFSCGKKEAEKTDGGKQGSAMSELKPESGATLKIWESKGKEADWIKYVAQEFEKKYNVKVTYENVEAPDVVKKLQTEGKTDSGAADLVVFPHDNIGTAASAGLLFTLDDVPELVNKVEQDFYPGAVSGSKAMDNKHYGVPLAMETYALFYNKDLLPTAPDSFEKLIEATKSLTNKGAQKFGILFEPANFYFSYAFLSADGGYVFKNGTDVNDMGLNNDGAVKGLEAMLKLKEVSADKAQDVNANVIKALFTEGKVAAVINGPWFLSDLKDSKVKYGVVPLPTINGQKPKSFSGVRILGINSTTKYPQAAVLFLEFASSKEMLQKRFEMTGQIPPLKSFEPADDISKAFLAQISVAEPMPSVPQMGAVWDPMGAALGDAWAGKAQPKVALDNAVKAIKDQIAATKK</sequence>
<dbReference type="GO" id="GO:1901982">
    <property type="term" value="F:maltose binding"/>
    <property type="evidence" value="ECO:0007669"/>
    <property type="project" value="TreeGrafter"/>
</dbReference>
<accession>A0A510K090</accession>
<dbReference type="InterPro" id="IPR006059">
    <property type="entry name" value="SBP"/>
</dbReference>
<evidence type="ECO:0000256" key="2">
    <source>
        <dbReference type="ARBA" id="ARBA00022448"/>
    </source>
</evidence>
<organism evidence="5 8">
    <name type="scientific">Leptotrichia trevisanii</name>
    <dbReference type="NCBI Taxonomy" id="109328"/>
    <lineage>
        <taxon>Bacteria</taxon>
        <taxon>Fusobacteriati</taxon>
        <taxon>Fusobacteriota</taxon>
        <taxon>Fusobacteriia</taxon>
        <taxon>Fusobacteriales</taxon>
        <taxon>Leptotrichiaceae</taxon>
        <taxon>Leptotrichia</taxon>
    </lineage>
</organism>
<gene>
    <name evidence="5" type="ORF">JMUB3870_1148</name>
    <name evidence="6" type="ORF">JMUB3935_1145</name>
</gene>
<proteinExistence type="inferred from homology"/>
<dbReference type="PRINTS" id="PR00181">
    <property type="entry name" value="MALTOSEBP"/>
</dbReference>
<keyword evidence="4" id="KW-0732">Signal</keyword>
<dbReference type="OrthoDB" id="9766758at2"/>
<evidence type="ECO:0000256" key="1">
    <source>
        <dbReference type="ARBA" id="ARBA00008520"/>
    </source>
</evidence>
<dbReference type="InterPro" id="IPR006060">
    <property type="entry name" value="Maltose/Cyclodextrin-bd"/>
</dbReference>
<dbReference type="PANTHER" id="PTHR30061:SF50">
    <property type="entry name" value="MALTOSE_MALTODEXTRIN-BINDING PERIPLASMIC PROTEIN"/>
    <property type="match status" value="1"/>
</dbReference>
<dbReference type="GO" id="GO:0015144">
    <property type="term" value="F:carbohydrate transmembrane transporter activity"/>
    <property type="evidence" value="ECO:0007669"/>
    <property type="project" value="InterPro"/>
</dbReference>
<evidence type="ECO:0008006" key="9">
    <source>
        <dbReference type="Google" id="ProtNLM"/>
    </source>
</evidence>
<reference evidence="5 8" key="1">
    <citation type="submission" date="2019-07" db="EMBL/GenBank/DDBJ databases">
        <title>Complete Genome Sequence of Leptotrichia trevisanii Strain JMUB3870.</title>
        <authorList>
            <person name="Watanabe S."/>
            <person name="Cui L."/>
        </authorList>
    </citation>
    <scope>NUCLEOTIDE SEQUENCE [LARGE SCALE GENOMIC DNA]</scope>
    <source>
        <strain evidence="5 8">JMUB3870</strain>
    </source>
</reference>
<name>A0A510K090_9FUSO</name>
<evidence type="ECO:0000313" key="5">
    <source>
        <dbReference type="EMBL" id="BBM45030.1"/>
    </source>
</evidence>
<dbReference type="CDD" id="cd13586">
    <property type="entry name" value="PBP2_Maltose_binding_like"/>
    <property type="match status" value="1"/>
</dbReference>
<dbReference type="EMBL" id="AP019840">
    <property type="protein sequence ID" value="BBM52167.1"/>
    <property type="molecule type" value="Genomic_DNA"/>
</dbReference>
<dbReference type="SUPFAM" id="SSF53850">
    <property type="entry name" value="Periplasmic binding protein-like II"/>
    <property type="match status" value="1"/>
</dbReference>
<dbReference type="GO" id="GO:0042956">
    <property type="term" value="P:maltodextrin transmembrane transport"/>
    <property type="evidence" value="ECO:0007669"/>
    <property type="project" value="TreeGrafter"/>
</dbReference>
<dbReference type="Proteomes" id="UP000321378">
    <property type="component" value="Chromosome"/>
</dbReference>
<evidence type="ECO:0000313" key="6">
    <source>
        <dbReference type="EMBL" id="BBM52167.1"/>
    </source>
</evidence>
<dbReference type="GO" id="GO:0055052">
    <property type="term" value="C:ATP-binding cassette (ABC) transporter complex, substrate-binding subunit-containing"/>
    <property type="evidence" value="ECO:0007669"/>
    <property type="project" value="TreeGrafter"/>
</dbReference>
<evidence type="ECO:0000313" key="8">
    <source>
        <dbReference type="Proteomes" id="UP000422644"/>
    </source>
</evidence>
<evidence type="ECO:0000256" key="3">
    <source>
        <dbReference type="ARBA" id="ARBA00022597"/>
    </source>
</evidence>
<evidence type="ECO:0000313" key="7">
    <source>
        <dbReference type="Proteomes" id="UP000321378"/>
    </source>
</evidence>
<dbReference type="PROSITE" id="PS51257">
    <property type="entry name" value="PROKAR_LIPOPROTEIN"/>
    <property type="match status" value="1"/>
</dbReference>
<dbReference type="EMBL" id="AP019831">
    <property type="protein sequence ID" value="BBM45030.1"/>
    <property type="molecule type" value="Genomic_DNA"/>
</dbReference>